<protein>
    <submittedName>
        <fullName evidence="3">Uncharacterized protein</fullName>
    </submittedName>
</protein>
<dbReference type="EMBL" id="MU865917">
    <property type="protein sequence ID" value="KAK4454233.1"/>
    <property type="molecule type" value="Genomic_DNA"/>
</dbReference>
<evidence type="ECO:0000313" key="3">
    <source>
        <dbReference type="EMBL" id="KAK4454233.1"/>
    </source>
</evidence>
<comment type="caution">
    <text evidence="3">The sequence shown here is derived from an EMBL/GenBank/DDBJ whole genome shotgun (WGS) entry which is preliminary data.</text>
</comment>
<feature type="region of interest" description="Disordered" evidence="1">
    <location>
        <begin position="1"/>
        <end position="56"/>
    </location>
</feature>
<proteinExistence type="predicted"/>
<evidence type="ECO:0000313" key="4">
    <source>
        <dbReference type="Proteomes" id="UP001321760"/>
    </source>
</evidence>
<feature type="compositionally biased region" description="Pro residues" evidence="1">
    <location>
        <begin position="269"/>
        <end position="280"/>
    </location>
</feature>
<reference evidence="3" key="1">
    <citation type="journal article" date="2023" name="Mol. Phylogenet. Evol.">
        <title>Genome-scale phylogeny and comparative genomics of the fungal order Sordariales.</title>
        <authorList>
            <person name="Hensen N."/>
            <person name="Bonometti L."/>
            <person name="Westerberg I."/>
            <person name="Brannstrom I.O."/>
            <person name="Guillou S."/>
            <person name="Cros-Aarteil S."/>
            <person name="Calhoun S."/>
            <person name="Haridas S."/>
            <person name="Kuo A."/>
            <person name="Mondo S."/>
            <person name="Pangilinan J."/>
            <person name="Riley R."/>
            <person name="LaButti K."/>
            <person name="Andreopoulos B."/>
            <person name="Lipzen A."/>
            <person name="Chen C."/>
            <person name="Yan M."/>
            <person name="Daum C."/>
            <person name="Ng V."/>
            <person name="Clum A."/>
            <person name="Steindorff A."/>
            <person name="Ohm R.A."/>
            <person name="Martin F."/>
            <person name="Silar P."/>
            <person name="Natvig D.O."/>
            <person name="Lalanne C."/>
            <person name="Gautier V."/>
            <person name="Ament-Velasquez S.L."/>
            <person name="Kruys A."/>
            <person name="Hutchinson M.I."/>
            <person name="Powell A.J."/>
            <person name="Barry K."/>
            <person name="Miller A.N."/>
            <person name="Grigoriev I.V."/>
            <person name="Debuchy R."/>
            <person name="Gladieux P."/>
            <person name="Hiltunen Thoren M."/>
            <person name="Johannesson H."/>
        </authorList>
    </citation>
    <scope>NUCLEOTIDE SEQUENCE</scope>
    <source>
        <strain evidence="3">PSN243</strain>
    </source>
</reference>
<sequence>METRRTIRDRGFRRRMGKGKGKYKLPPSFFRKKDEEADEPPPPEPPLPPVGKGKGKSLLTLPLFTITLGRPQSTATVTATSTLTVGPTSSTLPVTSETSEITAPPSLSPTATESMIIVPSLSPSQSTVKSVPPGESNAPPEEPQQLGGLSSNQTAGIVVGSIFGFILILVAVFAFIVWRKRRERRRSAISPVGNRSVDTEGSFPDPGPGIHVGKTISVITSPRKAKRKPGLHVPAIPMPAWLSQRRKASPVRAETREFMARNLNEKSAPEPPDPIPPVFQPPRRSVMSAFSWRSLSPPSAPALRGRATPSSDDRPSRAHQRQSSNSDASQWTGAVTQRTDSGIFVPPTALSHPRPGPSGLQTEIPRPSSTRDFAPVPPPKDARRTVRFSGQGIPPTASGRASLISNDSRGRDISTSGSGSSKEGARI</sequence>
<organism evidence="3 4">
    <name type="scientific">Podospora aff. communis PSN243</name>
    <dbReference type="NCBI Taxonomy" id="3040156"/>
    <lineage>
        <taxon>Eukaryota</taxon>
        <taxon>Fungi</taxon>
        <taxon>Dikarya</taxon>
        <taxon>Ascomycota</taxon>
        <taxon>Pezizomycotina</taxon>
        <taxon>Sordariomycetes</taxon>
        <taxon>Sordariomycetidae</taxon>
        <taxon>Sordariales</taxon>
        <taxon>Podosporaceae</taxon>
        <taxon>Podospora</taxon>
    </lineage>
</organism>
<feature type="transmembrane region" description="Helical" evidence="2">
    <location>
        <begin position="155"/>
        <end position="178"/>
    </location>
</feature>
<evidence type="ECO:0000256" key="2">
    <source>
        <dbReference type="SAM" id="Phobius"/>
    </source>
</evidence>
<reference evidence="3" key="2">
    <citation type="submission" date="2023-05" db="EMBL/GenBank/DDBJ databases">
        <authorList>
            <consortium name="Lawrence Berkeley National Laboratory"/>
            <person name="Steindorff A."/>
            <person name="Hensen N."/>
            <person name="Bonometti L."/>
            <person name="Westerberg I."/>
            <person name="Brannstrom I.O."/>
            <person name="Guillou S."/>
            <person name="Cros-Aarteil S."/>
            <person name="Calhoun S."/>
            <person name="Haridas S."/>
            <person name="Kuo A."/>
            <person name="Mondo S."/>
            <person name="Pangilinan J."/>
            <person name="Riley R."/>
            <person name="Labutti K."/>
            <person name="Andreopoulos B."/>
            <person name="Lipzen A."/>
            <person name="Chen C."/>
            <person name="Yanf M."/>
            <person name="Daum C."/>
            <person name="Ng V."/>
            <person name="Clum A."/>
            <person name="Ohm R."/>
            <person name="Martin F."/>
            <person name="Silar P."/>
            <person name="Natvig D."/>
            <person name="Lalanne C."/>
            <person name="Gautier V."/>
            <person name="Ament-Velasquez S.L."/>
            <person name="Kruys A."/>
            <person name="Hutchinson M.I."/>
            <person name="Powell A.J."/>
            <person name="Barry K."/>
            <person name="Miller A.N."/>
            <person name="Grigoriev I.V."/>
            <person name="Debuchy R."/>
            <person name="Gladieux P."/>
            <person name="Thoren M.H."/>
            <person name="Johannesson H."/>
        </authorList>
    </citation>
    <scope>NUCLEOTIDE SEQUENCE</scope>
    <source>
        <strain evidence="3">PSN243</strain>
    </source>
</reference>
<dbReference type="Proteomes" id="UP001321760">
    <property type="component" value="Unassembled WGS sequence"/>
</dbReference>
<feature type="compositionally biased region" description="Basic and acidic residues" evidence="1">
    <location>
        <begin position="1"/>
        <end position="10"/>
    </location>
</feature>
<keyword evidence="2" id="KW-0812">Transmembrane</keyword>
<accession>A0AAV9H0V1</accession>
<evidence type="ECO:0000256" key="1">
    <source>
        <dbReference type="SAM" id="MobiDB-lite"/>
    </source>
</evidence>
<gene>
    <name evidence="3" type="ORF">QBC34DRAFT_155516</name>
</gene>
<feature type="compositionally biased region" description="Polar residues" evidence="1">
    <location>
        <begin position="321"/>
        <end position="340"/>
    </location>
</feature>
<keyword evidence="2" id="KW-0472">Membrane</keyword>
<feature type="compositionally biased region" description="Polar residues" evidence="1">
    <location>
        <begin position="403"/>
        <end position="421"/>
    </location>
</feature>
<feature type="compositionally biased region" description="Polar residues" evidence="1">
    <location>
        <begin position="86"/>
        <end position="101"/>
    </location>
</feature>
<feature type="region of interest" description="Disordered" evidence="1">
    <location>
        <begin position="262"/>
        <end position="427"/>
    </location>
</feature>
<keyword evidence="2" id="KW-1133">Transmembrane helix</keyword>
<feature type="compositionally biased region" description="Basic residues" evidence="1">
    <location>
        <begin position="11"/>
        <end position="23"/>
    </location>
</feature>
<name>A0AAV9H0V1_9PEZI</name>
<feature type="region of interest" description="Disordered" evidence="1">
    <location>
        <begin position="79"/>
        <end position="149"/>
    </location>
</feature>
<dbReference type="AlphaFoldDB" id="A0AAV9H0V1"/>
<keyword evidence="4" id="KW-1185">Reference proteome</keyword>